<dbReference type="EMBL" id="HBIM01004331">
    <property type="protein sequence ID" value="CAE0405718.1"/>
    <property type="molecule type" value="Transcribed_RNA"/>
</dbReference>
<name>A0A7S3L0G6_9STRA</name>
<reference evidence="1" key="1">
    <citation type="submission" date="2021-01" db="EMBL/GenBank/DDBJ databases">
        <authorList>
            <person name="Corre E."/>
            <person name="Pelletier E."/>
            <person name="Niang G."/>
            <person name="Scheremetjew M."/>
            <person name="Finn R."/>
            <person name="Kale V."/>
            <person name="Holt S."/>
            <person name="Cochrane G."/>
            <person name="Meng A."/>
            <person name="Brown T."/>
            <person name="Cohen L."/>
        </authorList>
    </citation>
    <scope>NUCLEOTIDE SEQUENCE</scope>
    <source>
        <strain evidence="1">CCMP127</strain>
    </source>
</reference>
<gene>
    <name evidence="1" type="ORF">ACOF00016_LOCUS3702</name>
</gene>
<accession>A0A7S3L0G6</accession>
<dbReference type="AlphaFoldDB" id="A0A7S3L0G6"/>
<protein>
    <submittedName>
        <fullName evidence="1">Uncharacterized protein</fullName>
    </submittedName>
</protein>
<sequence>MFLVHRRTQSELQHIYKAPYDCSPIVISVRGVFLCALFGSSLNTTGLPSGFLFGYEMFLWFGEETGDKDSNGYCENRLMTFSATAHGLPTMDPSRYILCFIAFEVNLSKGMMYPARMQATN</sequence>
<organism evidence="1">
    <name type="scientific">Amphora coffeiformis</name>
    <dbReference type="NCBI Taxonomy" id="265554"/>
    <lineage>
        <taxon>Eukaryota</taxon>
        <taxon>Sar</taxon>
        <taxon>Stramenopiles</taxon>
        <taxon>Ochrophyta</taxon>
        <taxon>Bacillariophyta</taxon>
        <taxon>Bacillariophyceae</taxon>
        <taxon>Bacillariophycidae</taxon>
        <taxon>Thalassiophysales</taxon>
        <taxon>Catenulaceae</taxon>
        <taxon>Amphora</taxon>
    </lineage>
</organism>
<evidence type="ECO:0000313" key="1">
    <source>
        <dbReference type="EMBL" id="CAE0405718.1"/>
    </source>
</evidence>
<proteinExistence type="predicted"/>